<evidence type="ECO:0000256" key="4">
    <source>
        <dbReference type="ARBA" id="ARBA00022695"/>
    </source>
</evidence>
<dbReference type="Gene3D" id="2.40.10.10">
    <property type="entry name" value="Trypsin-like serine proteases"/>
    <property type="match status" value="2"/>
</dbReference>
<evidence type="ECO:0000256" key="7">
    <source>
        <dbReference type="ARBA" id="ARBA00048744"/>
    </source>
</evidence>
<dbReference type="SUPFAM" id="SSF56672">
    <property type="entry name" value="DNA/RNA polymerases"/>
    <property type="match status" value="1"/>
</dbReference>
<name>Q3C205_9VIRU</name>
<dbReference type="GO" id="GO:0006351">
    <property type="term" value="P:DNA-templated transcription"/>
    <property type="evidence" value="ECO:0007669"/>
    <property type="project" value="InterPro"/>
</dbReference>
<reference evidence="8" key="1">
    <citation type="journal article" date="2005" name="Appl. Environ. Microbiol.">
        <title>Comparison of genome sequences of single-stranded RNA viruses infecting the bivalve-killing dinoflagellate Heterocapsa circularisquama.</title>
        <authorList>
            <person name="Nagasaki K."/>
            <person name="Shirai Y."/>
            <person name="Takao Y."/>
            <person name="Mizumoto H."/>
            <person name="Nishida K."/>
            <person name="Tomaru Y."/>
        </authorList>
    </citation>
    <scope>NUCLEOTIDE SEQUENCE</scope>
    <source>
        <strain evidence="8">HcRNAV109</strain>
    </source>
</reference>
<dbReference type="GO" id="GO:0008233">
    <property type="term" value="F:peptidase activity"/>
    <property type="evidence" value="ECO:0007669"/>
    <property type="project" value="UniProtKB-KW"/>
</dbReference>
<organism evidence="8">
    <name type="scientific">Heterocapsa circularisquama RNA virus 01</name>
    <dbReference type="NCBI Taxonomy" id="2030964"/>
    <lineage>
        <taxon>Viruses</taxon>
        <taxon>Riboviria</taxon>
        <taxon>Orthornavirae</taxon>
        <taxon>Pisuviricota</taxon>
        <taxon>Pisoniviricetes</taxon>
        <taxon>Sobelivirales</taxon>
        <taxon>Alvernaviridae</taxon>
        <taxon>Dinornavirus</taxon>
    </lineage>
</organism>
<dbReference type="GO" id="GO:0003968">
    <property type="term" value="F:RNA-directed RNA polymerase activity"/>
    <property type="evidence" value="ECO:0007669"/>
    <property type="project" value="UniProtKB-KW"/>
</dbReference>
<protein>
    <submittedName>
        <fullName evidence="8">Polyprotein coding for replicases including RNA-dependent RNA polymerase region</fullName>
    </submittedName>
</protein>
<keyword evidence="5" id="KW-0547">Nucleotide-binding</keyword>
<gene>
    <name evidence="8" type="primary">HcRNAV109 ORF-1</name>
</gene>
<comment type="catalytic activity">
    <reaction evidence="7">
        <text>RNA(n) + a ribonucleoside 5'-triphosphate = RNA(n+1) + diphosphate</text>
        <dbReference type="Rhea" id="RHEA:21248"/>
        <dbReference type="Rhea" id="RHEA-COMP:14527"/>
        <dbReference type="Rhea" id="RHEA-COMP:17342"/>
        <dbReference type="ChEBI" id="CHEBI:33019"/>
        <dbReference type="ChEBI" id="CHEBI:61557"/>
        <dbReference type="ChEBI" id="CHEBI:140395"/>
        <dbReference type="EC" id="2.7.7.48"/>
    </reaction>
</comment>
<accession>Q3C205</accession>
<keyword evidence="1 8" id="KW-0696">RNA-directed RNA polymerase</keyword>
<keyword evidence="2" id="KW-0645">Protease</keyword>
<dbReference type="GO" id="GO:0000166">
    <property type="term" value="F:nucleotide binding"/>
    <property type="evidence" value="ECO:0007669"/>
    <property type="project" value="UniProtKB-KW"/>
</dbReference>
<dbReference type="InterPro" id="IPR043504">
    <property type="entry name" value="Peptidase_S1_PA_chymotrypsin"/>
</dbReference>
<evidence type="ECO:0000256" key="2">
    <source>
        <dbReference type="ARBA" id="ARBA00022670"/>
    </source>
</evidence>
<proteinExistence type="predicted"/>
<sequence>MVFLTAAISTSLWATGTTGAVGATTYFGVKFRRRVRAWLHYRQLNLRVGHFTSKGKLFYREDADGPLYQAVLKRYKGINPRGELIDPEYDYTELSTSLMSFNESSLVGSTPVRRIPRSLAPSHLVVLFSDDQVSGVGFRMGENLITARHVLDLTHNLWVQGPRGRIRVEEPPVTPPVSDYEYTGADICYIPLTPGQWADLGVKSMKKNAVSLSAAGLIKLYGADDDGLYESIGPLKVDPSLTKGKGLISYVASTTPGFSGSPILLRNAGGGESVVGMHVCGDFKGNGVNHGVGASSINLILKGTGAVPDALTVSDFLGPSKLESAMYYDKQETYWDWVFDQECEREEAAREAEEAEIEHLRDLYYGETKLALAPVAPQPAALPAPSFNGPGARALRSYNETALNVPARLGELSPGVGPVESSTHLPRFLMGASTERFWSRSINDTPPAPLQRESPTLKATPELVISMFTKIAEGDHKAFLLAIDMSYDDLLNCTKDEVMDPFSDFRQYLEHTRKLMKKNDGGRELSDQSGRTFFRETHRTTQSGGGKKRTAPVWLNEESKAFLRGLGVEGDYCRPPNDEASIIRSMENQAARQLGSRAWPSTGAMEPFLVQYLGDAAVSPPTFSPGRQGFDQLYRSFDDSSAGWTRRYRNLTKKSYVSGPHCGELTRIAVARILLRCTMWHRIPSMTPEEMVWLGLRDPTDVFVKDEPHTADKARREMWRLIWNVSLVDSICQAYFNRELNLQQNRDYQGGHPVPHTCGMGHHDEGIKRLGEAIEAAFPDGIVCSSDASGWDMSVSRDGLIFDGLVRAIRTQDPSATAYHNIGTSVCILLDKFVQSAHMICTGTSLWSVDVYGITASGLPDTTTQNSFVRGMGAKLAGCFKALTAGDDLLCDNRLRLPVLTEHGTITKGDVTTANWRKGQPVGFTSHSLVRGPDGQWSAHFENESKALHRLLLSGKTPLPEQIGGVAFAERKDEAQLGRLRAVCDSRGWPVPPQSEWAEDFDLC</sequence>
<keyword evidence="4" id="KW-0548">Nucleotidyltransferase</keyword>
<dbReference type="InterPro" id="IPR001795">
    <property type="entry name" value="RNA-dir_pol_luteovirus"/>
</dbReference>
<dbReference type="EMBL" id="AB218609">
    <property type="protein sequence ID" value="BAE47071.1"/>
    <property type="molecule type" value="Genomic_RNA"/>
</dbReference>
<dbReference type="GO" id="GO:0003723">
    <property type="term" value="F:RNA binding"/>
    <property type="evidence" value="ECO:0007669"/>
    <property type="project" value="InterPro"/>
</dbReference>
<evidence type="ECO:0000256" key="6">
    <source>
        <dbReference type="ARBA" id="ARBA00022801"/>
    </source>
</evidence>
<evidence type="ECO:0000256" key="1">
    <source>
        <dbReference type="ARBA" id="ARBA00022484"/>
    </source>
</evidence>
<evidence type="ECO:0000313" key="8">
    <source>
        <dbReference type="EMBL" id="BAE47071.1"/>
    </source>
</evidence>
<evidence type="ECO:0000256" key="5">
    <source>
        <dbReference type="ARBA" id="ARBA00022741"/>
    </source>
</evidence>
<dbReference type="GO" id="GO:0006508">
    <property type="term" value="P:proteolysis"/>
    <property type="evidence" value="ECO:0007669"/>
    <property type="project" value="UniProtKB-KW"/>
</dbReference>
<keyword evidence="3" id="KW-0808">Transferase</keyword>
<dbReference type="SUPFAM" id="SSF50494">
    <property type="entry name" value="Trypsin-like serine proteases"/>
    <property type="match status" value="1"/>
</dbReference>
<dbReference type="InterPro" id="IPR043502">
    <property type="entry name" value="DNA/RNA_pol_sf"/>
</dbReference>
<evidence type="ECO:0000256" key="3">
    <source>
        <dbReference type="ARBA" id="ARBA00022679"/>
    </source>
</evidence>
<keyword evidence="6" id="KW-0378">Hydrolase</keyword>
<dbReference type="PRINTS" id="PR00914">
    <property type="entry name" value="LVIRUSRNAPOL"/>
</dbReference>
<dbReference type="InterPro" id="IPR009003">
    <property type="entry name" value="Peptidase_S1_PA"/>
</dbReference>